<feature type="domain" description="RNA 3'-terminal phosphate cyclase insert" evidence="7">
    <location>
        <begin position="204"/>
        <end position="305"/>
    </location>
</feature>
<dbReference type="Pfam" id="PF05189">
    <property type="entry name" value="RTC_insert"/>
    <property type="match status" value="1"/>
</dbReference>
<proteinExistence type="inferred from homology"/>
<evidence type="ECO:0000313" key="9">
    <source>
        <dbReference type="Proteomes" id="UP000324022"/>
    </source>
</evidence>
<keyword evidence="9" id="KW-1185">Reference proteome</keyword>
<reference evidence="8 9" key="1">
    <citation type="submission" date="2018-03" db="EMBL/GenBank/DDBJ databases">
        <authorList>
            <person name="Guldener U."/>
        </authorList>
    </citation>
    <scope>NUCLEOTIDE SEQUENCE [LARGE SCALE GENOMIC DNA]</scope>
    <source>
        <strain evidence="8 9">NBRC100155</strain>
    </source>
</reference>
<dbReference type="Gene3D" id="3.65.10.20">
    <property type="entry name" value="RNA 3'-terminal phosphate cyclase domain"/>
    <property type="match status" value="1"/>
</dbReference>
<evidence type="ECO:0000259" key="6">
    <source>
        <dbReference type="Pfam" id="PF01137"/>
    </source>
</evidence>
<dbReference type="PANTHER" id="PTHR11096:SF1">
    <property type="entry name" value="RNA 3'-TERMINAL PHOSPHATE CYCLASE-LIKE PROTEIN"/>
    <property type="match status" value="1"/>
</dbReference>
<dbReference type="AlphaFoldDB" id="A0A5C3EH89"/>
<dbReference type="PROSITE" id="PS01287">
    <property type="entry name" value="RTC"/>
    <property type="match status" value="1"/>
</dbReference>
<dbReference type="InterPro" id="IPR036553">
    <property type="entry name" value="RPTC_insert"/>
</dbReference>
<dbReference type="EMBL" id="OOIN01000024">
    <property type="protein sequence ID" value="SPO28569.1"/>
    <property type="molecule type" value="Genomic_DNA"/>
</dbReference>
<evidence type="ECO:0000256" key="1">
    <source>
        <dbReference type="ARBA" id="ARBA00004604"/>
    </source>
</evidence>
<evidence type="ECO:0000256" key="2">
    <source>
        <dbReference type="ARBA" id="ARBA00007089"/>
    </source>
</evidence>
<dbReference type="InterPro" id="IPR013791">
    <property type="entry name" value="RNA3'-term_phos_cycl_insert"/>
</dbReference>
<dbReference type="SUPFAM" id="SSF55205">
    <property type="entry name" value="EPT/RTPC-like"/>
    <property type="match status" value="1"/>
</dbReference>
<evidence type="ECO:0000259" key="7">
    <source>
        <dbReference type="Pfam" id="PF05189"/>
    </source>
</evidence>
<protein>
    <submittedName>
        <fullName evidence="8">Related to RCL1 - RNA terminal phosphate cyclase-like protein</fullName>
    </submittedName>
</protein>
<feature type="compositionally biased region" description="Acidic residues" evidence="5">
    <location>
        <begin position="374"/>
        <end position="391"/>
    </location>
</feature>
<dbReference type="InterPro" id="IPR023797">
    <property type="entry name" value="RNA3'_phos_cyclase_dom"/>
</dbReference>
<name>A0A5C3EH89_9BASI</name>
<dbReference type="InterPro" id="IPR037136">
    <property type="entry name" value="RNA3'_phos_cyclase_dom_sf"/>
</dbReference>
<dbReference type="InterPro" id="IPR020719">
    <property type="entry name" value="RNA3'_term_phos_cycl-like_CS"/>
</dbReference>
<dbReference type="InterPro" id="IPR000228">
    <property type="entry name" value="RNA3'_term_phos_cyc"/>
</dbReference>
<accession>A0A5C3EH89</accession>
<dbReference type="CDD" id="cd00875">
    <property type="entry name" value="RNA_Cyclase_Class_I"/>
    <property type="match status" value="1"/>
</dbReference>
<keyword evidence="4" id="KW-0539">Nucleus</keyword>
<organism evidence="8 9">
    <name type="scientific">Ustilago trichophora</name>
    <dbReference type="NCBI Taxonomy" id="86804"/>
    <lineage>
        <taxon>Eukaryota</taxon>
        <taxon>Fungi</taxon>
        <taxon>Dikarya</taxon>
        <taxon>Basidiomycota</taxon>
        <taxon>Ustilaginomycotina</taxon>
        <taxon>Ustilaginomycetes</taxon>
        <taxon>Ustilaginales</taxon>
        <taxon>Ustilaginaceae</taxon>
        <taxon>Ustilago</taxon>
    </lineage>
</organism>
<feature type="region of interest" description="Disordered" evidence="5">
    <location>
        <begin position="364"/>
        <end position="402"/>
    </location>
</feature>
<dbReference type="InterPro" id="IPR013792">
    <property type="entry name" value="RNA3'P_cycl/enolpyr_Trfase_a/b"/>
</dbReference>
<feature type="domain" description="RNA 3'-terminal phosphate cyclase" evidence="6">
    <location>
        <begin position="23"/>
        <end position="358"/>
    </location>
</feature>
<dbReference type="InterPro" id="IPR016443">
    <property type="entry name" value="RNA3'_term_phos_cyc_type_2"/>
</dbReference>
<dbReference type="OrthoDB" id="1911237at2759"/>
<dbReference type="PANTHER" id="PTHR11096">
    <property type="entry name" value="RNA 3' TERMINAL PHOSPHATE CYCLASE"/>
    <property type="match status" value="1"/>
</dbReference>
<gene>
    <name evidence="8" type="ORF">UTRI_04447</name>
</gene>
<dbReference type="NCBIfam" id="TIGR03400">
    <property type="entry name" value="18S_RNA_Rcl1p"/>
    <property type="match status" value="1"/>
</dbReference>
<comment type="subcellular location">
    <subcellularLocation>
        <location evidence="1">Nucleus</location>
        <location evidence="1">Nucleolus</location>
    </subcellularLocation>
</comment>
<evidence type="ECO:0000313" key="8">
    <source>
        <dbReference type="EMBL" id="SPO28569.1"/>
    </source>
</evidence>
<dbReference type="Pfam" id="PF01137">
    <property type="entry name" value="RTC"/>
    <property type="match status" value="1"/>
</dbReference>
<sequence>MAPSASTSINASNGPDTKSRLLRFTGHRNFRQRLILSLVSQRPVRIDSIRPDSSSPGIRDFEANFLRLIEKVTNGSHVEISYTGTSILLKPGVISGGKVVHDCSLTRGIGYWLEWMVVLAPFAKKELYLTLKGVTNMDGDLGVDTIRTVTLPHLSLFLPLDSVSTLASSLELRIAKRGSAPLGGGEVHFRCPLIKHLSTLNFTAPGRIKKIRGIATSTRVSPQMANRLIDSARSVLGRYIPDLYLFADVYRGEDSGKSPGFALTLLATSTTGAIYSAEAASKATDPGLPEDLAQTAARMLLEEISARGCIDRAHQPMTLLLMALSPQDVAKCTMSGLTANAIQLMRDVKEALGVSFKISPIATANEGNSSNAEQGDEEEEREESEEEDEMDQGTKRKKEILDKIANPDQFSVSCVGINFGGFKKVG</sequence>
<keyword evidence="3" id="KW-0690">Ribosome biogenesis</keyword>
<evidence type="ECO:0000256" key="3">
    <source>
        <dbReference type="ARBA" id="ARBA00022517"/>
    </source>
</evidence>
<evidence type="ECO:0000256" key="5">
    <source>
        <dbReference type="SAM" id="MobiDB-lite"/>
    </source>
</evidence>
<dbReference type="FunFam" id="3.30.360.20:FF:000004">
    <property type="entry name" value="18S rRNA biogenesis protein"/>
    <property type="match status" value="1"/>
</dbReference>
<dbReference type="Proteomes" id="UP000324022">
    <property type="component" value="Unassembled WGS sequence"/>
</dbReference>
<dbReference type="GO" id="GO:0000479">
    <property type="term" value="P:endonucleolytic cleavage of tricistronic rRNA transcript (SSU-rRNA, 5.8S rRNA, LSU-rRNA)"/>
    <property type="evidence" value="ECO:0007669"/>
    <property type="project" value="TreeGrafter"/>
</dbReference>
<dbReference type="Gene3D" id="3.30.360.20">
    <property type="entry name" value="RNA 3'-terminal phosphate cyclase, insert domain"/>
    <property type="match status" value="1"/>
</dbReference>
<dbReference type="GO" id="GO:0004521">
    <property type="term" value="F:RNA endonuclease activity"/>
    <property type="evidence" value="ECO:0007669"/>
    <property type="project" value="TreeGrafter"/>
</dbReference>
<dbReference type="GO" id="GO:0005730">
    <property type="term" value="C:nucleolus"/>
    <property type="evidence" value="ECO:0007669"/>
    <property type="project" value="UniProtKB-SubCell"/>
</dbReference>
<comment type="similarity">
    <text evidence="2">Belongs to the RNA 3'-terminal cyclase family. Type 2 subfamily.</text>
</comment>
<evidence type="ECO:0000256" key="4">
    <source>
        <dbReference type="ARBA" id="ARBA00023242"/>
    </source>
</evidence>